<dbReference type="SUPFAM" id="SSF48019">
    <property type="entry name" value="post-AAA+ oligomerization domain-like"/>
    <property type="match status" value="1"/>
</dbReference>
<dbReference type="CDD" id="cd18140">
    <property type="entry name" value="HLD_clamp_RFC"/>
    <property type="match status" value="1"/>
</dbReference>
<reference evidence="7" key="1">
    <citation type="journal article" date="2023" name="Commun. Biol.">
        <title>Genome analysis of Parmales, the sister group of diatoms, reveals the evolutionary specialization of diatoms from phago-mixotrophs to photoautotrophs.</title>
        <authorList>
            <person name="Ban H."/>
            <person name="Sato S."/>
            <person name="Yoshikawa S."/>
            <person name="Yamada K."/>
            <person name="Nakamura Y."/>
            <person name="Ichinomiya M."/>
            <person name="Sato N."/>
            <person name="Blanc-Mathieu R."/>
            <person name="Endo H."/>
            <person name="Kuwata A."/>
            <person name="Ogata H."/>
        </authorList>
    </citation>
    <scope>NUCLEOTIDE SEQUENCE [LARGE SCALE GENOMIC DNA]</scope>
    <source>
        <strain evidence="7">NIES 3700</strain>
    </source>
</reference>
<keyword evidence="7" id="KW-1185">Reference proteome</keyword>
<dbReference type="InterPro" id="IPR003593">
    <property type="entry name" value="AAA+_ATPase"/>
</dbReference>
<dbReference type="CDD" id="cd00009">
    <property type="entry name" value="AAA"/>
    <property type="match status" value="1"/>
</dbReference>
<evidence type="ECO:0000256" key="1">
    <source>
        <dbReference type="ARBA" id="ARBA00005378"/>
    </source>
</evidence>
<gene>
    <name evidence="6" type="ORF">TrLO_g1552</name>
</gene>
<protein>
    <recommendedName>
        <fullName evidence="5">AAA+ ATPase domain-containing protein</fullName>
    </recommendedName>
</protein>
<comment type="caution">
    <text evidence="6">The sequence shown here is derived from an EMBL/GenBank/DDBJ whole genome shotgun (WGS) entry which is preliminary data.</text>
</comment>
<dbReference type="GO" id="GO:0005524">
    <property type="term" value="F:ATP binding"/>
    <property type="evidence" value="ECO:0007669"/>
    <property type="project" value="UniProtKB-KW"/>
</dbReference>
<dbReference type="Pfam" id="PF21960">
    <property type="entry name" value="RCF1-5-like_lid"/>
    <property type="match status" value="1"/>
</dbReference>
<dbReference type="OrthoDB" id="4199794at2759"/>
<feature type="domain" description="AAA+ ATPase" evidence="5">
    <location>
        <begin position="58"/>
        <end position="193"/>
    </location>
</feature>
<dbReference type="GO" id="GO:0006281">
    <property type="term" value="P:DNA repair"/>
    <property type="evidence" value="ECO:0007669"/>
    <property type="project" value="TreeGrafter"/>
</dbReference>
<dbReference type="Gene3D" id="1.20.272.10">
    <property type="match status" value="1"/>
</dbReference>
<dbReference type="Gene3D" id="1.10.8.60">
    <property type="match status" value="1"/>
</dbReference>
<evidence type="ECO:0000259" key="5">
    <source>
        <dbReference type="SMART" id="SM00382"/>
    </source>
</evidence>
<dbReference type="SMART" id="SM00382">
    <property type="entry name" value="AAA"/>
    <property type="match status" value="1"/>
</dbReference>
<dbReference type="InterPro" id="IPR003959">
    <property type="entry name" value="ATPase_AAA_core"/>
</dbReference>
<dbReference type="InterPro" id="IPR008921">
    <property type="entry name" value="DNA_pol3_clamp-load_cplx_C"/>
</dbReference>
<dbReference type="GO" id="GO:0016887">
    <property type="term" value="F:ATP hydrolysis activity"/>
    <property type="evidence" value="ECO:0007669"/>
    <property type="project" value="InterPro"/>
</dbReference>
<dbReference type="GO" id="GO:0005663">
    <property type="term" value="C:DNA replication factor C complex"/>
    <property type="evidence" value="ECO:0007669"/>
    <property type="project" value="TreeGrafter"/>
</dbReference>
<dbReference type="InterPro" id="IPR047854">
    <property type="entry name" value="RFC_lid"/>
</dbReference>
<keyword evidence="2" id="KW-0235">DNA replication</keyword>
<dbReference type="FunFam" id="1.10.8.60:FF:000012">
    <property type="entry name" value="Replication factor C subunit 4"/>
    <property type="match status" value="1"/>
</dbReference>
<dbReference type="Proteomes" id="UP001165122">
    <property type="component" value="Unassembled WGS sequence"/>
</dbReference>
<dbReference type="NCBIfam" id="NF001679">
    <property type="entry name" value="PRK00440.1"/>
    <property type="match status" value="1"/>
</dbReference>
<keyword evidence="4" id="KW-0067">ATP-binding</keyword>
<dbReference type="InterPro" id="IPR027417">
    <property type="entry name" value="P-loop_NTPase"/>
</dbReference>
<dbReference type="SUPFAM" id="SSF52540">
    <property type="entry name" value="P-loop containing nucleoside triphosphate hydrolases"/>
    <property type="match status" value="1"/>
</dbReference>
<dbReference type="InterPro" id="IPR013748">
    <property type="entry name" value="Rep_factorC_C"/>
</dbReference>
<sequence>MTEVAAMTDVPPPAPDAPKKIGMLEQPWVEKYRPTLLSEVVGNEETTSRLQAIAEDGNLPNLIVSGPPGTGKTTSVKALALALLGSKTKVGVLELNASDSRGIDVVRNKIKSFAQNKVTLPESRHKIVILDEADSMTTAAQQALRRTMEVYSSTTRFALACNLSGKIIEPIQSRAAILRFTRLSDSQVLSRLKTVCTSESVSYTSDGLEAIIFTAEGDMRNALNNLQATHSGFNHVNQANVFKVCDQPHPETVKSIIKACQGGKTKEAVAGMRSLYGTGYSCSDIIATIFKVTKTQQIPEPMKLKFLREIGFSHVKIAEGNATLLQLLGLLGKMCEVGREMGEKEDAMVVE</sequence>
<dbReference type="PANTHER" id="PTHR11669:SF5">
    <property type="entry name" value="REPLICATION FACTOR C SUBUNIT 2"/>
    <property type="match status" value="1"/>
</dbReference>
<keyword evidence="3" id="KW-0547">Nucleotide-binding</keyword>
<dbReference type="PANTHER" id="PTHR11669">
    <property type="entry name" value="REPLICATION FACTOR C / DNA POLYMERASE III GAMMA-TAU SUBUNIT"/>
    <property type="match status" value="1"/>
</dbReference>
<comment type="similarity">
    <text evidence="1">Belongs to the activator 1 small subunits family.</text>
</comment>
<evidence type="ECO:0000256" key="3">
    <source>
        <dbReference type="ARBA" id="ARBA00022741"/>
    </source>
</evidence>
<accession>A0A9W7FUB1</accession>
<proteinExistence type="inferred from homology"/>
<dbReference type="GO" id="GO:0003689">
    <property type="term" value="F:DNA clamp loader activity"/>
    <property type="evidence" value="ECO:0007669"/>
    <property type="project" value="TreeGrafter"/>
</dbReference>
<evidence type="ECO:0000256" key="4">
    <source>
        <dbReference type="ARBA" id="ARBA00022840"/>
    </source>
</evidence>
<dbReference type="Pfam" id="PF00004">
    <property type="entry name" value="AAA"/>
    <property type="match status" value="1"/>
</dbReference>
<evidence type="ECO:0000256" key="2">
    <source>
        <dbReference type="ARBA" id="ARBA00022705"/>
    </source>
</evidence>
<dbReference type="Pfam" id="PF08542">
    <property type="entry name" value="Rep_fac_C"/>
    <property type="match status" value="1"/>
</dbReference>
<dbReference type="Gene3D" id="3.40.50.300">
    <property type="entry name" value="P-loop containing nucleotide triphosphate hydrolases"/>
    <property type="match status" value="1"/>
</dbReference>
<dbReference type="InterPro" id="IPR050238">
    <property type="entry name" value="DNA_Rep/Repair_Clamp_Loader"/>
</dbReference>
<dbReference type="GO" id="GO:0006261">
    <property type="term" value="P:DNA-templated DNA replication"/>
    <property type="evidence" value="ECO:0007669"/>
    <property type="project" value="TreeGrafter"/>
</dbReference>
<evidence type="ECO:0000313" key="6">
    <source>
        <dbReference type="EMBL" id="GMI18130.1"/>
    </source>
</evidence>
<dbReference type="EMBL" id="BRXW01000320">
    <property type="protein sequence ID" value="GMI18130.1"/>
    <property type="molecule type" value="Genomic_DNA"/>
</dbReference>
<evidence type="ECO:0000313" key="7">
    <source>
        <dbReference type="Proteomes" id="UP001165122"/>
    </source>
</evidence>
<dbReference type="GO" id="GO:0003677">
    <property type="term" value="F:DNA binding"/>
    <property type="evidence" value="ECO:0007669"/>
    <property type="project" value="InterPro"/>
</dbReference>
<name>A0A9W7FUB1_9STRA</name>
<organism evidence="6 7">
    <name type="scientific">Triparma laevis f. longispina</name>
    <dbReference type="NCBI Taxonomy" id="1714387"/>
    <lineage>
        <taxon>Eukaryota</taxon>
        <taxon>Sar</taxon>
        <taxon>Stramenopiles</taxon>
        <taxon>Ochrophyta</taxon>
        <taxon>Bolidophyceae</taxon>
        <taxon>Parmales</taxon>
        <taxon>Triparmaceae</taxon>
        <taxon>Triparma</taxon>
    </lineage>
</organism>
<dbReference type="FunFam" id="3.40.50.300:FF:003154">
    <property type="entry name" value="Serine/threonine-protein phosphatase"/>
    <property type="match status" value="1"/>
</dbReference>
<dbReference type="GO" id="GO:0005634">
    <property type="term" value="C:nucleus"/>
    <property type="evidence" value="ECO:0007669"/>
    <property type="project" value="TreeGrafter"/>
</dbReference>
<dbReference type="AlphaFoldDB" id="A0A9W7FUB1"/>